<name>A0A9D4BYS9_DREPO</name>
<keyword evidence="2" id="KW-1185">Reference proteome</keyword>
<comment type="caution">
    <text evidence="1">The sequence shown here is derived from an EMBL/GenBank/DDBJ whole genome shotgun (WGS) entry which is preliminary data.</text>
</comment>
<reference evidence="1" key="1">
    <citation type="journal article" date="2019" name="bioRxiv">
        <title>The Genome of the Zebra Mussel, Dreissena polymorpha: A Resource for Invasive Species Research.</title>
        <authorList>
            <person name="McCartney M.A."/>
            <person name="Auch B."/>
            <person name="Kono T."/>
            <person name="Mallez S."/>
            <person name="Zhang Y."/>
            <person name="Obille A."/>
            <person name="Becker A."/>
            <person name="Abrahante J.E."/>
            <person name="Garbe J."/>
            <person name="Badalamenti J.P."/>
            <person name="Herman A."/>
            <person name="Mangelson H."/>
            <person name="Liachko I."/>
            <person name="Sullivan S."/>
            <person name="Sone E.D."/>
            <person name="Koren S."/>
            <person name="Silverstein K.A.T."/>
            <person name="Beckman K.B."/>
            <person name="Gohl D.M."/>
        </authorList>
    </citation>
    <scope>NUCLEOTIDE SEQUENCE</scope>
    <source>
        <strain evidence="1">Duluth1</strain>
        <tissue evidence="1">Whole animal</tissue>
    </source>
</reference>
<proteinExistence type="predicted"/>
<reference evidence="1" key="2">
    <citation type="submission" date="2020-11" db="EMBL/GenBank/DDBJ databases">
        <authorList>
            <person name="McCartney M.A."/>
            <person name="Auch B."/>
            <person name="Kono T."/>
            <person name="Mallez S."/>
            <person name="Becker A."/>
            <person name="Gohl D.M."/>
            <person name="Silverstein K.A.T."/>
            <person name="Koren S."/>
            <person name="Bechman K.B."/>
            <person name="Herman A."/>
            <person name="Abrahante J.E."/>
            <person name="Garbe J."/>
        </authorList>
    </citation>
    <scope>NUCLEOTIDE SEQUENCE</scope>
    <source>
        <strain evidence="1">Duluth1</strain>
        <tissue evidence="1">Whole animal</tissue>
    </source>
</reference>
<dbReference type="EMBL" id="JAIWYP010000014">
    <property type="protein sequence ID" value="KAH3713422.1"/>
    <property type="molecule type" value="Genomic_DNA"/>
</dbReference>
<protein>
    <submittedName>
        <fullName evidence="1">Uncharacterized protein</fullName>
    </submittedName>
</protein>
<evidence type="ECO:0000313" key="1">
    <source>
        <dbReference type="EMBL" id="KAH3713422.1"/>
    </source>
</evidence>
<dbReference type="Proteomes" id="UP000828390">
    <property type="component" value="Unassembled WGS sequence"/>
</dbReference>
<gene>
    <name evidence="1" type="ORF">DPMN_073215</name>
</gene>
<organism evidence="1 2">
    <name type="scientific">Dreissena polymorpha</name>
    <name type="common">Zebra mussel</name>
    <name type="synonym">Mytilus polymorpha</name>
    <dbReference type="NCBI Taxonomy" id="45954"/>
    <lineage>
        <taxon>Eukaryota</taxon>
        <taxon>Metazoa</taxon>
        <taxon>Spiralia</taxon>
        <taxon>Lophotrochozoa</taxon>
        <taxon>Mollusca</taxon>
        <taxon>Bivalvia</taxon>
        <taxon>Autobranchia</taxon>
        <taxon>Heteroconchia</taxon>
        <taxon>Euheterodonta</taxon>
        <taxon>Imparidentia</taxon>
        <taxon>Neoheterodontei</taxon>
        <taxon>Myida</taxon>
        <taxon>Dreissenoidea</taxon>
        <taxon>Dreissenidae</taxon>
        <taxon>Dreissena</taxon>
    </lineage>
</organism>
<sequence length="63" mass="7449">MEQYANNLEGMVEEKTQAFLEEKKRSEELLYKVLPRWGHLNFDLGFQEVVCKNEGHNFSMSLI</sequence>
<dbReference type="AlphaFoldDB" id="A0A9D4BYS9"/>
<dbReference type="Gene3D" id="6.10.250.780">
    <property type="match status" value="1"/>
</dbReference>
<accession>A0A9D4BYS9</accession>
<evidence type="ECO:0000313" key="2">
    <source>
        <dbReference type="Proteomes" id="UP000828390"/>
    </source>
</evidence>